<dbReference type="GO" id="GO:0005988">
    <property type="term" value="P:lactose metabolic process"/>
    <property type="evidence" value="ECO:0007669"/>
    <property type="project" value="UniProtKB-KW"/>
</dbReference>
<proteinExistence type="inferred from homology"/>
<comment type="catalytic activity">
    <reaction evidence="6">
        <text>D-tagatofuranose 6-phosphate + ATP = D-tagatofuranose 1,6-bisphosphate + ADP + H(+)</text>
        <dbReference type="Rhea" id="RHEA:12420"/>
        <dbReference type="ChEBI" id="CHEBI:15378"/>
        <dbReference type="ChEBI" id="CHEBI:30616"/>
        <dbReference type="ChEBI" id="CHEBI:58694"/>
        <dbReference type="ChEBI" id="CHEBI:58695"/>
        <dbReference type="ChEBI" id="CHEBI:456216"/>
        <dbReference type="EC" id="2.7.1.144"/>
    </reaction>
</comment>
<keyword evidence="4 8" id="KW-0418">Kinase</keyword>
<dbReference type="GO" id="GO:0005829">
    <property type="term" value="C:cytosol"/>
    <property type="evidence" value="ECO:0007669"/>
    <property type="project" value="TreeGrafter"/>
</dbReference>
<sequence length="318" mass="35846">MDKLRPRGDEAMIYTLTTNPAIDMNCSSSSNEPFKVNRTTNLSYSPNGKGVNVSLVLNHYSIESKALGFFGGFTGKYIVEELDKKNILTEAFWIEENTRINVFIDTEDNKEFKYVNKGPFVSRETQKNLLKYLSLNLKKDDYLIISGSLPQSIEEDYYNEILDICMENNVEVILDISSKKLKELLKYKPLLIKPNDEEVEAIFGLSLKDEEDIKGALKYIYKLGAKNILLTLGEKGMYFYNGDKIYYCNAPKIKLLSSACAGDASLAAFFSEWLFESNIEKALKKASATGANVAESSALGTFSKVSEYIQKIDVKEVM</sequence>
<dbReference type="InterPro" id="IPR029056">
    <property type="entry name" value="Ribokinase-like"/>
</dbReference>
<keyword evidence="2 6" id="KW-0808">Transferase</keyword>
<dbReference type="EC" id="2.7.1.144" evidence="6"/>
<dbReference type="GO" id="GO:0008662">
    <property type="term" value="F:1-phosphofructokinase activity"/>
    <property type="evidence" value="ECO:0007669"/>
    <property type="project" value="InterPro"/>
</dbReference>
<dbReference type="UniPathway" id="UPA00704">
    <property type="reaction ID" value="UER00715"/>
</dbReference>
<reference evidence="8 9" key="1">
    <citation type="journal article" date="2015" name="PLoS ONE">
        <title>A universal mariner transposon system for forward genetic studies in the genus clostridium.</title>
        <authorList>
            <person name="Zhang Y."/>
            <person name="Grosse-Honebrink A."/>
            <person name="Minton N.P."/>
        </authorList>
    </citation>
    <scope>NUCLEOTIDE SEQUENCE [LARGE SCALE GENOMIC DNA]</scope>
    <source>
        <strain evidence="8 9">NCIMB 10696</strain>
    </source>
</reference>
<evidence type="ECO:0000313" key="8">
    <source>
        <dbReference type="EMBL" id="AKC62719.1"/>
    </source>
</evidence>
<dbReference type="PIRSF" id="PIRSF000535">
    <property type="entry name" value="1PFK/6PFK/LacC"/>
    <property type="match status" value="1"/>
</dbReference>
<evidence type="ECO:0000256" key="4">
    <source>
        <dbReference type="ARBA" id="ARBA00022777"/>
    </source>
</evidence>
<name>A0A7U4JP43_CLOSG</name>
<evidence type="ECO:0000313" key="9">
    <source>
        <dbReference type="Proteomes" id="UP000033052"/>
    </source>
</evidence>
<dbReference type="NCBIfam" id="TIGR03828">
    <property type="entry name" value="pfkB"/>
    <property type="match status" value="1"/>
</dbReference>
<comment type="pathway">
    <text evidence="6">Carbohydrate metabolism; D-tagatose 6-phosphate degradation; D-glyceraldehyde 3-phosphate and glycerone phosphate from D-tagatose 6-phosphate: step 1/2.</text>
</comment>
<dbReference type="CDD" id="cd01164">
    <property type="entry name" value="FruK_PfkB_like"/>
    <property type="match status" value="1"/>
</dbReference>
<feature type="domain" description="Carbohydrate kinase PfkB" evidence="7">
    <location>
        <begin position="26"/>
        <end position="300"/>
    </location>
</feature>
<accession>A0A7U4JP43</accession>
<evidence type="ECO:0000256" key="5">
    <source>
        <dbReference type="ARBA" id="ARBA00022840"/>
    </source>
</evidence>
<evidence type="ECO:0000256" key="2">
    <source>
        <dbReference type="ARBA" id="ARBA00022679"/>
    </source>
</evidence>
<keyword evidence="3 6" id="KW-0547">Nucleotide-binding</keyword>
<dbReference type="GO" id="GO:0009024">
    <property type="term" value="F:tagatose-6-phosphate kinase activity"/>
    <property type="evidence" value="ECO:0007669"/>
    <property type="project" value="UniProtKB-EC"/>
</dbReference>
<dbReference type="GO" id="GO:0005524">
    <property type="term" value="F:ATP binding"/>
    <property type="evidence" value="ECO:0007669"/>
    <property type="project" value="UniProtKB-KW"/>
</dbReference>
<comment type="similarity">
    <text evidence="6">Belongs to the carbohydrate kinase PfkB family. LacC subfamily.</text>
</comment>
<dbReference type="Proteomes" id="UP000033052">
    <property type="component" value="Chromosome"/>
</dbReference>
<protein>
    <recommendedName>
        <fullName evidence="6">Tagatose-6-phosphate kinase</fullName>
        <ecNumber evidence="6">2.7.1.144</ecNumber>
    </recommendedName>
</protein>
<dbReference type="EMBL" id="CP009225">
    <property type="protein sequence ID" value="AKC62719.1"/>
    <property type="molecule type" value="Genomic_DNA"/>
</dbReference>
<comment type="similarity">
    <text evidence="1">Belongs to the carbohydrate kinase pfkB family.</text>
</comment>
<dbReference type="KEGG" id="cld:CLSPO_c19990"/>
<evidence type="ECO:0000256" key="3">
    <source>
        <dbReference type="ARBA" id="ARBA00022741"/>
    </source>
</evidence>
<evidence type="ECO:0000256" key="1">
    <source>
        <dbReference type="ARBA" id="ARBA00005380"/>
    </source>
</evidence>
<dbReference type="AlphaFoldDB" id="A0A7U4JP43"/>
<dbReference type="PANTHER" id="PTHR46566">
    <property type="entry name" value="1-PHOSPHOFRUCTOKINASE-RELATED"/>
    <property type="match status" value="1"/>
</dbReference>
<dbReference type="GO" id="GO:2001059">
    <property type="term" value="P:D-tagatose 6-phosphate catabolic process"/>
    <property type="evidence" value="ECO:0007669"/>
    <property type="project" value="UniProtKB-UniPathway"/>
</dbReference>
<dbReference type="NCBIfam" id="TIGR03168">
    <property type="entry name" value="1-PFK"/>
    <property type="match status" value="1"/>
</dbReference>
<dbReference type="SUPFAM" id="SSF53613">
    <property type="entry name" value="Ribokinase-like"/>
    <property type="match status" value="1"/>
</dbReference>
<organism evidence="8 9">
    <name type="scientific">Clostridium sporogenes</name>
    <dbReference type="NCBI Taxonomy" id="1509"/>
    <lineage>
        <taxon>Bacteria</taxon>
        <taxon>Bacillati</taxon>
        <taxon>Bacillota</taxon>
        <taxon>Clostridia</taxon>
        <taxon>Eubacteriales</taxon>
        <taxon>Clostridiaceae</taxon>
        <taxon>Clostridium</taxon>
    </lineage>
</organism>
<evidence type="ECO:0000256" key="6">
    <source>
        <dbReference type="PIRNR" id="PIRNR000535"/>
    </source>
</evidence>
<dbReference type="InterPro" id="IPR017583">
    <property type="entry name" value="Tagatose/fructose_Pkinase"/>
</dbReference>
<dbReference type="Gene3D" id="3.40.1190.20">
    <property type="match status" value="1"/>
</dbReference>
<dbReference type="InterPro" id="IPR022463">
    <property type="entry name" value="1-PFruKinase"/>
</dbReference>
<dbReference type="Pfam" id="PF00294">
    <property type="entry name" value="PfkB"/>
    <property type="match status" value="1"/>
</dbReference>
<dbReference type="InterPro" id="IPR011611">
    <property type="entry name" value="PfkB_dom"/>
</dbReference>
<evidence type="ECO:0000259" key="7">
    <source>
        <dbReference type="Pfam" id="PF00294"/>
    </source>
</evidence>
<keyword evidence="5 6" id="KW-0067">ATP-binding</keyword>
<dbReference type="PANTHER" id="PTHR46566:SF1">
    <property type="entry name" value="1-PHOSPHOFRUCTOKINASE"/>
    <property type="match status" value="1"/>
</dbReference>
<gene>
    <name evidence="8" type="primary">fruK2</name>
    <name evidence="8" type="ORF">CLSPO_c19990</name>
</gene>
<keyword evidence="6" id="KW-0423">Lactose metabolism</keyword>